<comment type="caution">
    <text evidence="1">The sequence shown here is derived from an EMBL/GenBank/DDBJ whole genome shotgun (WGS) entry which is preliminary data.</text>
</comment>
<keyword evidence="2" id="KW-1185">Reference proteome</keyword>
<gene>
    <name evidence="1" type="ORF">LZ495_14820</name>
</gene>
<accession>A0AA41Q0F3</accession>
<reference evidence="1" key="1">
    <citation type="submission" date="2022-01" db="EMBL/GenBank/DDBJ databases">
        <title>Genome-Based Taxonomic Classification of the Phylum Actinobacteria.</title>
        <authorList>
            <person name="Gao Y."/>
        </authorList>
    </citation>
    <scope>NUCLEOTIDE SEQUENCE</scope>
    <source>
        <strain evidence="1">KLBMP 8922</strain>
    </source>
</reference>
<dbReference type="RefSeq" id="WP_235052656.1">
    <property type="nucleotide sequence ID" value="NZ_JAKFHA010000007.1"/>
</dbReference>
<name>A0AA41Q0F3_9ACTN</name>
<protein>
    <recommendedName>
        <fullName evidence="3">Septation ring formation regulator EzrA</fullName>
    </recommendedName>
</protein>
<organism evidence="1 2">
    <name type="scientific">Yinghuangia soli</name>
    <dbReference type="NCBI Taxonomy" id="2908204"/>
    <lineage>
        <taxon>Bacteria</taxon>
        <taxon>Bacillati</taxon>
        <taxon>Actinomycetota</taxon>
        <taxon>Actinomycetes</taxon>
        <taxon>Kitasatosporales</taxon>
        <taxon>Streptomycetaceae</taxon>
        <taxon>Yinghuangia</taxon>
    </lineage>
</organism>
<evidence type="ECO:0000313" key="1">
    <source>
        <dbReference type="EMBL" id="MCF2528486.1"/>
    </source>
</evidence>
<dbReference type="EMBL" id="JAKFHA010000007">
    <property type="protein sequence ID" value="MCF2528486.1"/>
    <property type="molecule type" value="Genomic_DNA"/>
</dbReference>
<dbReference type="Proteomes" id="UP001165378">
    <property type="component" value="Unassembled WGS sequence"/>
</dbReference>
<evidence type="ECO:0008006" key="3">
    <source>
        <dbReference type="Google" id="ProtNLM"/>
    </source>
</evidence>
<evidence type="ECO:0000313" key="2">
    <source>
        <dbReference type="Proteomes" id="UP001165378"/>
    </source>
</evidence>
<sequence>MLLPVLLPAAFAGGETRPWRRRREAARAAATGAREAAGEAFLRLDTAQRDLRISLETVRAVEPSEASEAALGRFAALSDAVDEASAAYIAQMDRHPLDGEGLETDDYEAARRDLDAVARRLDDVGKELERFAGSLGPMIARADAALAQLPPKTEHARQTVRAAEAAVHAAVREGLAPAAYAARLGAVQAELAELDKGAAVHGVAGTLALAARVGEAAQALYEEADRLPRLRDDVTKRLSSLRTRAQAVTSRAENLEPALSRLRQGYSAACWTDLTGAEAAVARAVQVAQARIDEAGTAAADREWADAVSRLGTARAELNHADEAMASVHDRLRDLDDVARDPAAEIERTRFALRDAQRLAVAGRANAEAKYARSLDALVFRLEAAGERLDAPHPDWWHFLSETRAIRAEVARVVQQIRDDRAGGSGSRP</sequence>
<proteinExistence type="predicted"/>
<dbReference type="AlphaFoldDB" id="A0AA41Q0F3"/>